<dbReference type="SUPFAM" id="SSF116846">
    <property type="entry name" value="MIT domain"/>
    <property type="match status" value="1"/>
</dbReference>
<gene>
    <name evidence="3" type="ORF">PT974_03312</name>
</gene>
<dbReference type="InterPro" id="IPR007330">
    <property type="entry name" value="MIT_dom"/>
</dbReference>
<dbReference type="PANTHER" id="PTHR37327">
    <property type="entry name" value="CHROMOSOME 1, WHOLE GENOME SHOTGUN SEQUENCE"/>
    <property type="match status" value="1"/>
</dbReference>
<dbReference type="Gene3D" id="1.20.58.80">
    <property type="entry name" value="Phosphotransferase system, lactose/cellobiose-type IIA subunit"/>
    <property type="match status" value="1"/>
</dbReference>
<feature type="region of interest" description="Disordered" evidence="1">
    <location>
        <begin position="547"/>
        <end position="589"/>
    </location>
</feature>
<dbReference type="InterPro" id="IPR036181">
    <property type="entry name" value="MIT_dom_sf"/>
</dbReference>
<reference evidence="3 4" key="1">
    <citation type="submission" date="2024-01" db="EMBL/GenBank/DDBJ databases">
        <title>Complete genome of Cladobotryum mycophilum ATHUM6906.</title>
        <authorList>
            <person name="Christinaki A.C."/>
            <person name="Myridakis A.I."/>
            <person name="Kouvelis V.N."/>
        </authorList>
    </citation>
    <scope>NUCLEOTIDE SEQUENCE [LARGE SCALE GENOMIC DNA]</scope>
    <source>
        <strain evidence="3 4">ATHUM6906</strain>
    </source>
</reference>
<feature type="region of interest" description="Disordered" evidence="1">
    <location>
        <begin position="1"/>
        <end position="226"/>
    </location>
</feature>
<feature type="compositionally biased region" description="Polar residues" evidence="1">
    <location>
        <begin position="792"/>
        <end position="806"/>
    </location>
</feature>
<dbReference type="EMBL" id="JAVFKD010000004">
    <property type="protein sequence ID" value="KAK5994923.1"/>
    <property type="molecule type" value="Genomic_DNA"/>
</dbReference>
<feature type="compositionally biased region" description="Polar residues" evidence="1">
    <location>
        <begin position="452"/>
        <end position="463"/>
    </location>
</feature>
<organism evidence="3 4">
    <name type="scientific">Cladobotryum mycophilum</name>
    <dbReference type="NCBI Taxonomy" id="491253"/>
    <lineage>
        <taxon>Eukaryota</taxon>
        <taxon>Fungi</taxon>
        <taxon>Dikarya</taxon>
        <taxon>Ascomycota</taxon>
        <taxon>Pezizomycotina</taxon>
        <taxon>Sordariomycetes</taxon>
        <taxon>Hypocreomycetidae</taxon>
        <taxon>Hypocreales</taxon>
        <taxon>Hypocreaceae</taxon>
        <taxon>Cladobotryum</taxon>
    </lineage>
</organism>
<evidence type="ECO:0000313" key="4">
    <source>
        <dbReference type="Proteomes" id="UP001338125"/>
    </source>
</evidence>
<feature type="compositionally biased region" description="Basic and acidic residues" evidence="1">
    <location>
        <begin position="468"/>
        <end position="480"/>
    </location>
</feature>
<dbReference type="CDD" id="cd02656">
    <property type="entry name" value="MIT"/>
    <property type="match status" value="1"/>
</dbReference>
<dbReference type="PANTHER" id="PTHR37327:SF1">
    <property type="entry name" value="MICROTUBULE INTERACTING AND TRANSPORT DOMAIN-CONTAINING PROTEIN"/>
    <property type="match status" value="1"/>
</dbReference>
<evidence type="ECO:0000313" key="3">
    <source>
        <dbReference type="EMBL" id="KAK5994923.1"/>
    </source>
</evidence>
<feature type="compositionally biased region" description="Basic and acidic residues" evidence="1">
    <location>
        <begin position="810"/>
        <end position="840"/>
    </location>
</feature>
<feature type="region of interest" description="Disordered" evidence="1">
    <location>
        <begin position="262"/>
        <end position="322"/>
    </location>
</feature>
<feature type="compositionally biased region" description="Polar residues" evidence="1">
    <location>
        <begin position="576"/>
        <end position="588"/>
    </location>
</feature>
<feature type="domain" description="MIT" evidence="2">
    <location>
        <begin position="325"/>
        <end position="389"/>
    </location>
</feature>
<feature type="compositionally biased region" description="Polar residues" evidence="1">
    <location>
        <begin position="146"/>
        <end position="155"/>
    </location>
</feature>
<dbReference type="Pfam" id="PF04212">
    <property type="entry name" value="MIT"/>
    <property type="match status" value="1"/>
</dbReference>
<accession>A0ABR0SS38</accession>
<feature type="compositionally biased region" description="Low complexity" evidence="1">
    <location>
        <begin position="440"/>
        <end position="451"/>
    </location>
</feature>
<feature type="region of interest" description="Disordered" evidence="1">
    <location>
        <begin position="672"/>
        <end position="693"/>
    </location>
</feature>
<feature type="compositionally biased region" description="Basic and acidic residues" evidence="1">
    <location>
        <begin position="28"/>
        <end position="43"/>
    </location>
</feature>
<feature type="region of interest" description="Disordered" evidence="1">
    <location>
        <begin position="438"/>
        <end position="514"/>
    </location>
</feature>
<feature type="compositionally biased region" description="Polar residues" evidence="1">
    <location>
        <begin position="1"/>
        <end position="12"/>
    </location>
</feature>
<feature type="compositionally biased region" description="Polar residues" evidence="1">
    <location>
        <begin position="78"/>
        <end position="90"/>
    </location>
</feature>
<evidence type="ECO:0000256" key="1">
    <source>
        <dbReference type="SAM" id="MobiDB-lite"/>
    </source>
</evidence>
<feature type="compositionally biased region" description="Basic and acidic residues" evidence="1">
    <location>
        <begin position="298"/>
        <end position="316"/>
    </location>
</feature>
<feature type="compositionally biased region" description="Low complexity" evidence="1">
    <location>
        <begin position="96"/>
        <end position="130"/>
    </location>
</feature>
<feature type="compositionally biased region" description="Low complexity" evidence="1">
    <location>
        <begin position="547"/>
        <end position="564"/>
    </location>
</feature>
<feature type="compositionally biased region" description="Pro residues" evidence="1">
    <location>
        <begin position="767"/>
        <end position="780"/>
    </location>
</feature>
<keyword evidence="4" id="KW-1185">Reference proteome</keyword>
<evidence type="ECO:0000259" key="2">
    <source>
        <dbReference type="Pfam" id="PF04212"/>
    </source>
</evidence>
<dbReference type="Proteomes" id="UP001338125">
    <property type="component" value="Unassembled WGS sequence"/>
</dbReference>
<feature type="compositionally biased region" description="Low complexity" evidence="1">
    <location>
        <begin position="178"/>
        <end position="197"/>
    </location>
</feature>
<feature type="region of interest" description="Disordered" evidence="1">
    <location>
        <begin position="767"/>
        <end position="933"/>
    </location>
</feature>
<proteinExistence type="predicted"/>
<feature type="compositionally biased region" description="Low complexity" evidence="1">
    <location>
        <begin position="899"/>
        <end position="918"/>
    </location>
</feature>
<sequence>MDVRHTTTTADLPQTGRREAAEGNRLNDQPKRMKELHPSHDESSSAAAAPNRTLLQQPSQPSSPPPPPPITLNPPSQEATDSFLAQSNPSRPTPIPRSVFSSLRPPRSSSLLSSSASGPRSPSPVPGGASYTAHRDNARPPVSLKRPSTPSSQTEKAGIPGLSGLSPREGSRARNRWSTSTVSSTSSRTSPFVTRRTGVSPNRRASLEVTALRGSPPSARQSPHKYYQDRLPPMYANRSASVAAGANMGSLDVSQHSMRYHGANRQRGISPSPSRSKALPELRMPYDQGHNRYLPRGHSRERSGKGSHDLGKDRAPKPPSQKAMLSRALQKANTAVQLDNAQNFEGARQAYSEACNLLHQVLQRTTADEDKRKLEAIRQTYTSRIEELDQMGPWQDDTVKALPARPESDEYNHDGYSYHYHEADAEPSRVDTIRQMSITGGESSGSYGHYSRMTTQPRHQMNGYTRDASAERRRPSHTPDHGLLQSSFSRAPSRLRSREDLNRQPNNNLAPAPLASLRSISPVRTHADDVYDAAILDTSNVIGDSQAKNQSNEAAANAQEGGQNSWLDPIDESGDSACSSVHSRTSSLGYRRRHIRAASGNTETEFDTALDAAIEAAYNEGYEPMEPEDYSTVDTSEEAVMSVLRKVELARERVRQTEREAHNDMENLRKAQAQQQEREPMTAEFYEDDSSEEEERILEEITRDFAIEDFTMGQQLKPVKGNWRNVLDTNYISDFHPLSPLSEVSPLSERPLMSSLLSQAALPIIPPPTQSLPQLPPLAPSSPVRGVHKRQPSGQNMKQLKIETTNLEPLKLEPPKPMESEETSKRESSSTADKSERPSVEESAQATTVDGKSPSPPATEMSPSEAPIIGSPPHKKAADTDDNSIAVPASPSVSRLRKNFSSSSLRSMKSRNMSLSNLDEGSDMSPGTPSSNTFSRMPAVPALPAPLAAAFKDQIEIASAGGLHLFDDNFHQPSTPGLPNPVSSDAPAPLEPCPTDFLLRPFWLMRCLFQTLVHPRGGYLSTKLFVPRDVWRVKGVKLKNVEDKIANCDYLTAVLQKLAKVDALDADALLEEMQALENTLEQVQASLSRKLGHDVGVQGSGLLFKEASMDSDGGSSAPRSGSVSGKASAFSWRRLRSKPSTVGLGGSYASRVSGSDGAKEAASMPTLPMTPKPTNRPVKRDLSLTQFIGPNAHYMGSLARLFDAAQAIDQIARQVEDPGLRHADKTQVGLELCTRHAAEFFGFFICRFVLADLGLLLDKFIKRGSEWVLN</sequence>
<feature type="compositionally biased region" description="Pro residues" evidence="1">
    <location>
        <begin position="61"/>
        <end position="72"/>
    </location>
</feature>
<name>A0ABR0SS38_9HYPO</name>
<feature type="region of interest" description="Disordered" evidence="1">
    <location>
        <begin position="1146"/>
        <end position="1178"/>
    </location>
</feature>
<protein>
    <recommendedName>
        <fullName evidence="2">MIT domain-containing protein</fullName>
    </recommendedName>
</protein>
<comment type="caution">
    <text evidence="3">The sequence shown here is derived from an EMBL/GenBank/DDBJ whole genome shotgun (WGS) entry which is preliminary data.</text>
</comment>